<feature type="transmembrane region" description="Helical" evidence="8">
    <location>
        <begin position="231"/>
        <end position="254"/>
    </location>
</feature>
<feature type="transmembrane region" description="Helical" evidence="8">
    <location>
        <begin position="286"/>
        <end position="306"/>
    </location>
</feature>
<evidence type="ECO:0000256" key="2">
    <source>
        <dbReference type="ARBA" id="ARBA00010145"/>
    </source>
</evidence>
<comment type="caution">
    <text evidence="9">The sequence shown here is derived from an EMBL/GenBank/DDBJ whole genome shotgun (WGS) entry which is preliminary data.</text>
</comment>
<dbReference type="GO" id="GO:0055085">
    <property type="term" value="P:transmembrane transport"/>
    <property type="evidence" value="ECO:0007669"/>
    <property type="project" value="InterPro"/>
</dbReference>
<reference evidence="9" key="2">
    <citation type="submission" date="2021-04" db="EMBL/GenBank/DDBJ databases">
        <authorList>
            <person name="Gilroy R."/>
        </authorList>
    </citation>
    <scope>NUCLEOTIDE SEQUENCE</scope>
    <source>
        <strain evidence="9">ChiHecec2B26-446</strain>
    </source>
</reference>
<dbReference type="GO" id="GO:0005886">
    <property type="term" value="C:plasma membrane"/>
    <property type="evidence" value="ECO:0007669"/>
    <property type="project" value="UniProtKB-SubCell"/>
</dbReference>
<evidence type="ECO:0000256" key="5">
    <source>
        <dbReference type="ARBA" id="ARBA00022692"/>
    </source>
</evidence>
<accession>A0A9D1PYD4</accession>
<comment type="similarity">
    <text evidence="2">Belongs to the auxin efflux carrier (TC 2.A.69) family.</text>
</comment>
<dbReference type="Proteomes" id="UP000886752">
    <property type="component" value="Unassembled WGS sequence"/>
</dbReference>
<organism evidence="9 10">
    <name type="scientific">Candidatus Desulfovibrio intestinipullorum</name>
    <dbReference type="NCBI Taxonomy" id="2838536"/>
    <lineage>
        <taxon>Bacteria</taxon>
        <taxon>Pseudomonadati</taxon>
        <taxon>Thermodesulfobacteriota</taxon>
        <taxon>Desulfovibrionia</taxon>
        <taxon>Desulfovibrionales</taxon>
        <taxon>Desulfovibrionaceae</taxon>
        <taxon>Desulfovibrio</taxon>
    </lineage>
</organism>
<evidence type="ECO:0000313" key="10">
    <source>
        <dbReference type="Proteomes" id="UP000886752"/>
    </source>
</evidence>
<evidence type="ECO:0000256" key="7">
    <source>
        <dbReference type="ARBA" id="ARBA00023136"/>
    </source>
</evidence>
<dbReference type="Gene3D" id="1.20.1530.20">
    <property type="match status" value="1"/>
</dbReference>
<dbReference type="Pfam" id="PF03547">
    <property type="entry name" value="Mem_trans"/>
    <property type="match status" value="1"/>
</dbReference>
<keyword evidence="3" id="KW-0813">Transport</keyword>
<feature type="transmembrane region" description="Helical" evidence="8">
    <location>
        <begin position="6"/>
        <end position="24"/>
    </location>
</feature>
<dbReference type="AlphaFoldDB" id="A0A9D1PYD4"/>
<name>A0A9D1PYD4_9BACT</name>
<protein>
    <submittedName>
        <fullName evidence="9">AEC family transporter</fullName>
    </submittedName>
</protein>
<feature type="transmembrane region" description="Helical" evidence="8">
    <location>
        <begin position="129"/>
        <end position="149"/>
    </location>
</feature>
<keyword evidence="7 8" id="KW-0472">Membrane</keyword>
<keyword evidence="4" id="KW-1003">Cell membrane</keyword>
<evidence type="ECO:0000256" key="3">
    <source>
        <dbReference type="ARBA" id="ARBA00022448"/>
    </source>
</evidence>
<feature type="transmembrane region" description="Helical" evidence="8">
    <location>
        <begin position="66"/>
        <end position="86"/>
    </location>
</feature>
<sequence length="309" mass="33363">MDFLHALSGVFSLLVICLLGICMDRWGWIGAETRRLVPRLVTTISLPAYLFHSIATTFSHEDVGHFLSGSFIPVISILLTFGAALLTGRLCRVQAKHFGLFCASFTSSSAVFIGIPLCDALLGPKSIPYALLYYFANAAFFWTIGSYLIASDAHRQSRFSGKRALKAVFSPPLLGFLTGLATALLSLEPPAFLMNATAIIGQLTTPLALLYIGFTLSLVPSSRYLSRDLLVAAAGRLLVCPLITALVVLCLGLDDFVSRVFILQAALPAVMQASILSAHYRTDPEFGTLIITMTTIGCVVTVPLIMSFF</sequence>
<feature type="transmembrane region" description="Helical" evidence="8">
    <location>
        <begin position="199"/>
        <end position="219"/>
    </location>
</feature>
<feature type="transmembrane region" description="Helical" evidence="8">
    <location>
        <begin position="169"/>
        <end position="187"/>
    </location>
</feature>
<feature type="transmembrane region" description="Helical" evidence="8">
    <location>
        <begin position="98"/>
        <end position="117"/>
    </location>
</feature>
<keyword evidence="5 8" id="KW-0812">Transmembrane</keyword>
<evidence type="ECO:0000256" key="1">
    <source>
        <dbReference type="ARBA" id="ARBA00004651"/>
    </source>
</evidence>
<evidence type="ECO:0000256" key="6">
    <source>
        <dbReference type="ARBA" id="ARBA00022989"/>
    </source>
</evidence>
<evidence type="ECO:0000256" key="4">
    <source>
        <dbReference type="ARBA" id="ARBA00022475"/>
    </source>
</evidence>
<feature type="transmembrane region" description="Helical" evidence="8">
    <location>
        <begin position="36"/>
        <end position="54"/>
    </location>
</feature>
<comment type="subcellular location">
    <subcellularLocation>
        <location evidence="1">Cell membrane</location>
        <topology evidence="1">Multi-pass membrane protein</topology>
    </subcellularLocation>
</comment>
<evidence type="ECO:0000313" key="9">
    <source>
        <dbReference type="EMBL" id="HIW01185.1"/>
    </source>
</evidence>
<dbReference type="InterPro" id="IPR038770">
    <property type="entry name" value="Na+/solute_symporter_sf"/>
</dbReference>
<dbReference type="EMBL" id="DXHV01000073">
    <property type="protein sequence ID" value="HIW01185.1"/>
    <property type="molecule type" value="Genomic_DNA"/>
</dbReference>
<evidence type="ECO:0000256" key="8">
    <source>
        <dbReference type="SAM" id="Phobius"/>
    </source>
</evidence>
<proteinExistence type="inferred from homology"/>
<gene>
    <name evidence="9" type="ORF">H9894_08360</name>
</gene>
<keyword evidence="6 8" id="KW-1133">Transmembrane helix</keyword>
<reference evidence="9" key="1">
    <citation type="journal article" date="2021" name="PeerJ">
        <title>Extensive microbial diversity within the chicken gut microbiome revealed by metagenomics and culture.</title>
        <authorList>
            <person name="Gilroy R."/>
            <person name="Ravi A."/>
            <person name="Getino M."/>
            <person name="Pursley I."/>
            <person name="Horton D.L."/>
            <person name="Alikhan N.F."/>
            <person name="Baker D."/>
            <person name="Gharbi K."/>
            <person name="Hall N."/>
            <person name="Watson M."/>
            <person name="Adriaenssens E.M."/>
            <person name="Foster-Nyarko E."/>
            <person name="Jarju S."/>
            <person name="Secka A."/>
            <person name="Antonio M."/>
            <person name="Oren A."/>
            <person name="Chaudhuri R.R."/>
            <person name="La Ragione R."/>
            <person name="Hildebrand F."/>
            <person name="Pallen M.J."/>
        </authorList>
    </citation>
    <scope>NUCLEOTIDE SEQUENCE</scope>
    <source>
        <strain evidence="9">ChiHecec2B26-446</strain>
    </source>
</reference>
<dbReference type="PANTHER" id="PTHR36838">
    <property type="entry name" value="AUXIN EFFLUX CARRIER FAMILY PROTEIN"/>
    <property type="match status" value="1"/>
</dbReference>
<dbReference type="InterPro" id="IPR004776">
    <property type="entry name" value="Mem_transp_PIN-like"/>
</dbReference>
<dbReference type="PANTHER" id="PTHR36838:SF1">
    <property type="entry name" value="SLR1864 PROTEIN"/>
    <property type="match status" value="1"/>
</dbReference>